<evidence type="ECO:0000256" key="1">
    <source>
        <dbReference type="SAM" id="MobiDB-lite"/>
    </source>
</evidence>
<feature type="compositionally biased region" description="Polar residues" evidence="1">
    <location>
        <begin position="919"/>
        <end position="931"/>
    </location>
</feature>
<dbReference type="InterPro" id="IPR046460">
    <property type="entry name" value="UNC80_C"/>
</dbReference>
<dbReference type="InterPro" id="IPR045852">
    <property type="entry name" value="UNC80_central"/>
</dbReference>
<comment type="caution">
    <text evidence="4">The sequence shown here is derived from an EMBL/GenBank/DDBJ whole genome shotgun (WGS) entry which is preliminary data.</text>
</comment>
<proteinExistence type="predicted"/>
<protein>
    <submittedName>
        <fullName evidence="4">Uncharacterized protein</fullName>
    </submittedName>
</protein>
<evidence type="ECO:0000313" key="5">
    <source>
        <dbReference type="Proteomes" id="UP000813824"/>
    </source>
</evidence>
<feature type="domain" description="Protein UNC80 C-terminal" evidence="3">
    <location>
        <begin position="1199"/>
        <end position="1348"/>
    </location>
</feature>
<evidence type="ECO:0000313" key="4">
    <source>
        <dbReference type="EMBL" id="KAH8084333.1"/>
    </source>
</evidence>
<accession>A0A8K0XKX9</accession>
<sequence>DTVGTGVRIPLMASSTSLPLSSAASIISMQGQQKVPPVPKRPPSLGSLAFSGIPARTVTLIARAITATISSNRPKYLPHEHLVWSALLVPFLSPASSDLDVECATAIETFQMVIKTWKAPSKEAELDRCLWCCNAASSQASNRARVIGTLSYLLFPKDQPFFADTPLLLQTLIQGLISLLTDLSGQPDTSSDMKQVSSYITAIGSKGCGQLSRQAIEKEYGARFGKEDSDIDVRSAVITESVVKCLELGHENRRRWVLHHFLESYWPTPEPSLSLSPLLTCIHWRKLKTFISSVLTLLSSSLSDMAESDGEVIIRIFRSRILKEVEAMRTDDAAEIQAQTARLVLELLCIHESSEREYILMHFCDWYQHRKEWRESIHTMLGQFIRSAEWPKILHVIPLVLNELPEEVQMPMTTYTMPLIYERLVYNPPATPLPNLSTFLATIAQAFPKVFYKPMFLCAATVKESTVINQLLVLNAVSTYVLDLWIRDPDMIATALTSDSSAANQSRVSTAGEIPRWGKARVGQSALILEVIRQLSSIRNSKDTAQMSRATRFAAALETRLGATLLQKEQTILIPESQRVLYSSLFREIRLLTRTLKPALWLPSAITWFCQLDTEYLDVDRTVTGDGREDPELALNKLRAVYTQAQDSLKTSSKVHRQRSTLLSPQLSAITMSRTESEDKLKISAPTPFTEHIATLSSMTCTLMLTMLELLVCISGLLSTEDYVKLAPAVWNRCMDDPAPKMIAPACFLIMQCAEKGPTEFSRLIEDDLSHEEPRVRRNTLLRFSKLASWRFHMLSLDVILDRSHRRPFKLARPPILFVPTDIGSSLFFYEEADDEWKDGHGYVLPLELRRRLSEIGWAQEDREVDQKTIWIRTPMSLIPSLQLDKLDGSSSGDSRVHHEPSSPSPSPEPSPTKASARGDTTLTRQDSATSGRAGVRRRPVFVMTLISLFPRLTSMLLDRDFSVSSAALDLVMDFMRDDPALLARAVFNLLASDEQGLSMAITTLRAFLHARQVLPPAMAHHVLNHLTGFLKSSMKHDLGTANPLQSYAYTMPIIANVITQVSNLSMREIRRAKIDMFLTPTGALWFPPSAPMGSQFPRALRGTRNPFEPVPLQLVWITLIRSSQNKLFLSMLKHDPQDIKVIRKHMTRLVLPSLDATDDDSPLTLTDMLPHRHEMKQTSKAPSDDTLTILSATLARSYLLLICQVFQSMSRHLSDRNELAILVDGISRILVNHGRDVNIVAHCMIAFMTASTRFRRLFTSGGSYTLFMPAVIKVYVEAEGSPGIRAAIEYATNRFYALHEDSFVFQSFDVISNIVTVPGIDGRWVASGIYSLFSSLRNSISSNTPDAAGIQGMNKMQEKEALMMTMAEQVPQTFLASFKRGSNKQEKGQNPQNLPIPEEYEGRRLNIDNLVRLFLTVIAHNPGIQRAENFLRVLRLIAPDLYHASTSARNVLRDGIFALANILLSRSSGKSKSSVSDAAPSDDTGLETLSEGMNHITSSQPTPPGAVPADILAMRLDYLSLVVAYTKAGGVFTHHVTLRILEIVKVVLKDSRTSASQISTFITDYAKSVLIRDPLPPVKQVNTVLSDLAPIVSAYFGSVDFSGLYDVVAELANNSVFATEPSFATIVVSQYCRYGLDACEIAASENLLFSLDIRGSLLRLIDSAVSMVSVDVISEIEKRTPSRDLLAGIVLPFALRLKTTEEVTTASQYTDVWRREAHSKAWVHLLSYVLDTIHSAEHMKRSRKSSGSLRRSKTGDSDKVNVDTGAVMTFSMAIQVLKVIVIRAEDDISSAMPGIWARMGTILKTVLSEGDASFAFKHPFDYSEPPSPSFSPRASAISSQTQMPMSFPSSASMHQRRPLSPPRMIDYLTWSFIQWLWLRRNPLILQMRIFVQERISHLAQDLAGNGTSILTPTSASGGGGMLGFPQRTRRISAVFSKPRRSMMGSASAPSSAASTPRNSVFLSSSTSFPLPADTSSASLSPFADMNMNARLPGYARLASPHSPSAAAQEAQELTAPRIVHLGPVPLSSASRSPGGSNLHMQNVSSMAKEMMITSPMLVRATYRRIRLVQYLMGFRDLLPMGPDGEDGSAFGEDDHPESEVKAWTKRDALEAVTQETRDLLDEWRERFDLVGDESGVLVESEE</sequence>
<dbReference type="GO" id="GO:0034703">
    <property type="term" value="C:cation channel complex"/>
    <property type="evidence" value="ECO:0007669"/>
    <property type="project" value="TreeGrafter"/>
</dbReference>
<evidence type="ECO:0000259" key="3">
    <source>
        <dbReference type="Pfam" id="PF20262"/>
    </source>
</evidence>
<feature type="region of interest" description="Disordered" evidence="1">
    <location>
        <begin position="887"/>
        <end position="934"/>
    </location>
</feature>
<reference evidence="4" key="1">
    <citation type="journal article" date="2021" name="New Phytol.">
        <title>Evolutionary innovations through gain and loss of genes in the ectomycorrhizal Boletales.</title>
        <authorList>
            <person name="Wu G."/>
            <person name="Miyauchi S."/>
            <person name="Morin E."/>
            <person name="Kuo A."/>
            <person name="Drula E."/>
            <person name="Varga T."/>
            <person name="Kohler A."/>
            <person name="Feng B."/>
            <person name="Cao Y."/>
            <person name="Lipzen A."/>
            <person name="Daum C."/>
            <person name="Hundley H."/>
            <person name="Pangilinan J."/>
            <person name="Johnson J."/>
            <person name="Barry K."/>
            <person name="LaButti K."/>
            <person name="Ng V."/>
            <person name="Ahrendt S."/>
            <person name="Min B."/>
            <person name="Choi I.G."/>
            <person name="Park H."/>
            <person name="Plett J.M."/>
            <person name="Magnuson J."/>
            <person name="Spatafora J.W."/>
            <person name="Nagy L.G."/>
            <person name="Henrissat B."/>
            <person name="Grigoriev I.V."/>
            <person name="Yang Z.L."/>
            <person name="Xu J."/>
            <person name="Martin F.M."/>
        </authorList>
    </citation>
    <scope>NUCLEOTIDE SEQUENCE</scope>
    <source>
        <strain evidence="4">KKN 215</strain>
    </source>
</reference>
<name>A0A8K0XKX9_9AGAR</name>
<dbReference type="PANTHER" id="PTHR31781:SF1">
    <property type="entry name" value="PROTEIN UNC-80 HOMOLOG"/>
    <property type="match status" value="1"/>
</dbReference>
<evidence type="ECO:0000259" key="2">
    <source>
        <dbReference type="Pfam" id="PF19424"/>
    </source>
</evidence>
<feature type="domain" description="Protein UNC80 central region" evidence="2">
    <location>
        <begin position="650"/>
        <end position="818"/>
    </location>
</feature>
<organism evidence="4 5">
    <name type="scientific">Cristinia sonorae</name>
    <dbReference type="NCBI Taxonomy" id="1940300"/>
    <lineage>
        <taxon>Eukaryota</taxon>
        <taxon>Fungi</taxon>
        <taxon>Dikarya</taxon>
        <taxon>Basidiomycota</taxon>
        <taxon>Agaricomycotina</taxon>
        <taxon>Agaricomycetes</taxon>
        <taxon>Agaricomycetidae</taxon>
        <taxon>Agaricales</taxon>
        <taxon>Pleurotineae</taxon>
        <taxon>Stephanosporaceae</taxon>
        <taxon>Cristinia</taxon>
    </lineage>
</organism>
<feature type="region of interest" description="Disordered" evidence="1">
    <location>
        <begin position="1470"/>
        <end position="1490"/>
    </location>
</feature>
<feature type="non-terminal residue" evidence="4">
    <location>
        <position position="1"/>
    </location>
</feature>
<dbReference type="SUPFAM" id="SSF48371">
    <property type="entry name" value="ARM repeat"/>
    <property type="match status" value="1"/>
</dbReference>
<gene>
    <name evidence="4" type="ORF">BXZ70DRAFT_1046150</name>
</gene>
<dbReference type="InterPro" id="IPR016024">
    <property type="entry name" value="ARM-type_fold"/>
</dbReference>
<dbReference type="EMBL" id="JAEVFJ010000046">
    <property type="protein sequence ID" value="KAH8084333.1"/>
    <property type="molecule type" value="Genomic_DNA"/>
</dbReference>
<feature type="non-terminal residue" evidence="4">
    <location>
        <position position="2143"/>
    </location>
</feature>
<dbReference type="GO" id="GO:0055080">
    <property type="term" value="P:monoatomic cation homeostasis"/>
    <property type="evidence" value="ECO:0007669"/>
    <property type="project" value="TreeGrafter"/>
</dbReference>
<dbReference type="PANTHER" id="PTHR31781">
    <property type="entry name" value="UNC80"/>
    <property type="match status" value="1"/>
</dbReference>
<keyword evidence="5" id="KW-1185">Reference proteome</keyword>
<dbReference type="OrthoDB" id="5584001at2759"/>
<feature type="compositionally biased region" description="Low complexity" evidence="1">
    <location>
        <begin position="1946"/>
        <end position="1955"/>
    </location>
</feature>
<dbReference type="GO" id="GO:0005261">
    <property type="term" value="F:monoatomic cation channel activity"/>
    <property type="evidence" value="ECO:0007669"/>
    <property type="project" value="TreeGrafter"/>
</dbReference>
<feature type="region of interest" description="Disordered" evidence="1">
    <location>
        <begin position="1936"/>
        <end position="1957"/>
    </location>
</feature>
<dbReference type="Pfam" id="PF19424">
    <property type="entry name" value="UNC80"/>
    <property type="match status" value="1"/>
</dbReference>
<dbReference type="Pfam" id="PF20262">
    <property type="entry name" value="UNC80_C"/>
    <property type="match status" value="1"/>
</dbReference>
<dbReference type="Proteomes" id="UP000813824">
    <property type="component" value="Unassembled WGS sequence"/>
</dbReference>